<sequence length="97" mass="10903">MPGGGANATLRHVRRSTRLKTVIFFPAVQPFDTAIKRLLRFPFPQQITHLTLHPGGVIETPHLAGRPDDTRRAGNTHRLIQRKCLLRVAVAAFQRFA</sequence>
<gene>
    <name evidence="1" type="ORF">ERS008198_01499</name>
</gene>
<proteinExistence type="predicted"/>
<evidence type="ECO:0000313" key="2">
    <source>
        <dbReference type="Proteomes" id="UP000041314"/>
    </source>
</evidence>
<evidence type="ECO:0000313" key="1">
    <source>
        <dbReference type="EMBL" id="CNT94992.1"/>
    </source>
</evidence>
<name>A0A655C4M2_SALET</name>
<protein>
    <submittedName>
        <fullName evidence="1">Uncharacterized protein</fullName>
    </submittedName>
</protein>
<dbReference type="EMBL" id="CQPA01000008">
    <property type="protein sequence ID" value="CNT94992.1"/>
    <property type="molecule type" value="Genomic_DNA"/>
</dbReference>
<dbReference type="AlphaFoldDB" id="A0A655C4M2"/>
<organism evidence="1 2">
    <name type="scientific">Salmonella enterica subsp. enterica serovar Bovismorbificans</name>
    <dbReference type="NCBI Taxonomy" id="58097"/>
    <lineage>
        <taxon>Bacteria</taxon>
        <taxon>Pseudomonadati</taxon>
        <taxon>Pseudomonadota</taxon>
        <taxon>Gammaproteobacteria</taxon>
        <taxon>Enterobacterales</taxon>
        <taxon>Enterobacteriaceae</taxon>
        <taxon>Salmonella</taxon>
    </lineage>
</organism>
<accession>A0A655C4M2</accession>
<reference evidence="1 2" key="1">
    <citation type="submission" date="2015-03" db="EMBL/GenBank/DDBJ databases">
        <authorList>
            <consortium name="Pathogen Informatics"/>
        </authorList>
    </citation>
    <scope>NUCLEOTIDE SEQUENCE [LARGE SCALE GENOMIC DNA]</scope>
    <source>
        <strain evidence="1 2">A1104</strain>
    </source>
</reference>
<dbReference type="Proteomes" id="UP000041314">
    <property type="component" value="Unassembled WGS sequence"/>
</dbReference>